<dbReference type="InterPro" id="IPR003719">
    <property type="entry name" value="Phenazine_PhzF-like"/>
</dbReference>
<dbReference type="GO" id="GO:0016853">
    <property type="term" value="F:isomerase activity"/>
    <property type="evidence" value="ECO:0007669"/>
    <property type="project" value="TreeGrafter"/>
</dbReference>
<sequence length="114" mass="12230">MRGRRRDAGALFPRDRAMWVDGGVIVTAEGTAASPFDFVSRFFAPQLGIPEDPVCGTAHCALAPFWAAKLGKKKLLAYQASKRGGVLELCVDDDSRRVLLRGTAVIVSIGVLLS</sequence>
<comment type="caution">
    <text evidence="1">The sequence shown here is derived from an EMBL/GenBank/DDBJ whole genome shotgun (WGS) entry which is preliminary data.</text>
</comment>
<dbReference type="Proteomes" id="UP000822688">
    <property type="component" value="Chromosome 1"/>
</dbReference>
<organism evidence="1 2">
    <name type="scientific">Ceratodon purpureus</name>
    <name type="common">Fire moss</name>
    <name type="synonym">Dicranum purpureum</name>
    <dbReference type="NCBI Taxonomy" id="3225"/>
    <lineage>
        <taxon>Eukaryota</taxon>
        <taxon>Viridiplantae</taxon>
        <taxon>Streptophyta</taxon>
        <taxon>Embryophyta</taxon>
        <taxon>Bryophyta</taxon>
        <taxon>Bryophytina</taxon>
        <taxon>Bryopsida</taxon>
        <taxon>Dicranidae</taxon>
        <taxon>Pseudoditrichales</taxon>
        <taxon>Ditrichaceae</taxon>
        <taxon>Ceratodon</taxon>
    </lineage>
</organism>
<dbReference type="SUPFAM" id="SSF54506">
    <property type="entry name" value="Diaminopimelate epimerase-like"/>
    <property type="match status" value="1"/>
</dbReference>
<name>A0A8T0J8J1_CERPU</name>
<reference evidence="1" key="1">
    <citation type="submission" date="2020-06" db="EMBL/GenBank/DDBJ databases">
        <title>WGS assembly of Ceratodon purpureus strain R40.</title>
        <authorList>
            <person name="Carey S.B."/>
            <person name="Jenkins J."/>
            <person name="Shu S."/>
            <person name="Lovell J.T."/>
            <person name="Sreedasyam A."/>
            <person name="Maumus F."/>
            <person name="Tiley G.P."/>
            <person name="Fernandez-Pozo N."/>
            <person name="Barry K."/>
            <person name="Chen C."/>
            <person name="Wang M."/>
            <person name="Lipzen A."/>
            <person name="Daum C."/>
            <person name="Saski C.A."/>
            <person name="Payton A.C."/>
            <person name="Mcbreen J.C."/>
            <person name="Conrad R.E."/>
            <person name="Kollar L.M."/>
            <person name="Olsson S."/>
            <person name="Huttunen S."/>
            <person name="Landis J.B."/>
            <person name="Wickett N.J."/>
            <person name="Johnson M.G."/>
            <person name="Rensing S.A."/>
            <person name="Grimwood J."/>
            <person name="Schmutz J."/>
            <person name="Mcdaniel S.F."/>
        </authorList>
    </citation>
    <scope>NUCLEOTIDE SEQUENCE</scope>
    <source>
        <strain evidence="1">R40</strain>
    </source>
</reference>
<gene>
    <name evidence="1" type="ORF">KC19_1G181700</name>
</gene>
<dbReference type="PANTHER" id="PTHR13774">
    <property type="entry name" value="PHENAZINE BIOSYNTHESIS PROTEIN"/>
    <property type="match status" value="1"/>
</dbReference>
<keyword evidence="2" id="KW-1185">Reference proteome</keyword>
<dbReference type="EMBL" id="CM026421">
    <property type="protein sequence ID" value="KAG0591532.1"/>
    <property type="molecule type" value="Genomic_DNA"/>
</dbReference>
<evidence type="ECO:0000313" key="1">
    <source>
        <dbReference type="EMBL" id="KAG0591532.1"/>
    </source>
</evidence>
<accession>A0A8T0J8J1</accession>
<dbReference type="PANTHER" id="PTHR13774:SF42">
    <property type="match status" value="1"/>
</dbReference>
<dbReference type="Pfam" id="PF02567">
    <property type="entry name" value="PhzC-PhzF"/>
    <property type="match status" value="1"/>
</dbReference>
<dbReference type="GO" id="GO:0005737">
    <property type="term" value="C:cytoplasm"/>
    <property type="evidence" value="ECO:0007669"/>
    <property type="project" value="TreeGrafter"/>
</dbReference>
<evidence type="ECO:0000313" key="2">
    <source>
        <dbReference type="Proteomes" id="UP000822688"/>
    </source>
</evidence>
<dbReference type="Gene3D" id="3.10.310.10">
    <property type="entry name" value="Diaminopimelate Epimerase, Chain A, domain 1"/>
    <property type="match status" value="1"/>
</dbReference>
<protein>
    <recommendedName>
        <fullName evidence="3">Isomerase</fullName>
    </recommendedName>
</protein>
<dbReference type="AlphaFoldDB" id="A0A8T0J8J1"/>
<evidence type="ECO:0008006" key="3">
    <source>
        <dbReference type="Google" id="ProtNLM"/>
    </source>
</evidence>
<proteinExistence type="predicted"/>